<sequence length="227" mass="26060">MADFYLNKRFAHPRGNPAPPSSNVIQLTGTIFELNSRIKETNVLSKFHENSAKNVTSTVFTCFHYIHIRKTAPPTGDHVFQRIGTTFELNQAIIETNILTNFELGRDFIGTTHLIKFHEDETRNVASRVFTSKCLRTDGRTFDGQRPVTKAHLSNQCAAFRNGLLDLLHPEWLQMFDQQELQMFRDIVKDFTDDQKMQLLKFIISCSRKPLLAFNCGKEFTTTEASL</sequence>
<evidence type="ECO:0000256" key="2">
    <source>
        <dbReference type="ARBA" id="ARBA00012485"/>
    </source>
</evidence>
<dbReference type="GO" id="GO:0061630">
    <property type="term" value="F:ubiquitin protein ligase activity"/>
    <property type="evidence" value="ECO:0007669"/>
    <property type="project" value="UniProtKB-EC"/>
</dbReference>
<dbReference type="PANTHER" id="PTHR45700">
    <property type="entry name" value="UBIQUITIN-PROTEIN LIGASE E3C"/>
    <property type="match status" value="1"/>
</dbReference>
<dbReference type="AlphaFoldDB" id="A0A9D4HEM5"/>
<evidence type="ECO:0000313" key="4">
    <source>
        <dbReference type="EMBL" id="KAH3832079.1"/>
    </source>
</evidence>
<proteinExistence type="predicted"/>
<dbReference type="EC" id="2.3.2.26" evidence="2"/>
<accession>A0A9D4HEM5</accession>
<evidence type="ECO:0000313" key="5">
    <source>
        <dbReference type="Proteomes" id="UP000828390"/>
    </source>
</evidence>
<evidence type="ECO:0000256" key="1">
    <source>
        <dbReference type="ARBA" id="ARBA00000885"/>
    </source>
</evidence>
<gene>
    <name evidence="4" type="ORF">DPMN_105356</name>
</gene>
<evidence type="ECO:0000256" key="3">
    <source>
        <dbReference type="ARBA" id="ARBA00022679"/>
    </source>
</evidence>
<reference evidence="4" key="1">
    <citation type="journal article" date="2019" name="bioRxiv">
        <title>The Genome of the Zebra Mussel, Dreissena polymorpha: A Resource for Invasive Species Research.</title>
        <authorList>
            <person name="McCartney M.A."/>
            <person name="Auch B."/>
            <person name="Kono T."/>
            <person name="Mallez S."/>
            <person name="Zhang Y."/>
            <person name="Obille A."/>
            <person name="Becker A."/>
            <person name="Abrahante J.E."/>
            <person name="Garbe J."/>
            <person name="Badalamenti J.P."/>
            <person name="Herman A."/>
            <person name="Mangelson H."/>
            <person name="Liachko I."/>
            <person name="Sullivan S."/>
            <person name="Sone E.D."/>
            <person name="Koren S."/>
            <person name="Silverstein K.A.T."/>
            <person name="Beckman K.B."/>
            <person name="Gohl D.M."/>
        </authorList>
    </citation>
    <scope>NUCLEOTIDE SEQUENCE</scope>
    <source>
        <strain evidence="4">Duluth1</strain>
        <tissue evidence="4">Whole animal</tissue>
    </source>
</reference>
<reference evidence="4" key="2">
    <citation type="submission" date="2020-11" db="EMBL/GenBank/DDBJ databases">
        <authorList>
            <person name="McCartney M.A."/>
            <person name="Auch B."/>
            <person name="Kono T."/>
            <person name="Mallez S."/>
            <person name="Becker A."/>
            <person name="Gohl D.M."/>
            <person name="Silverstein K.A.T."/>
            <person name="Koren S."/>
            <person name="Bechman K.B."/>
            <person name="Herman A."/>
            <person name="Abrahante J.E."/>
            <person name="Garbe J."/>
        </authorList>
    </citation>
    <scope>NUCLEOTIDE SEQUENCE</scope>
    <source>
        <strain evidence="4">Duluth1</strain>
        <tissue evidence="4">Whole animal</tissue>
    </source>
</reference>
<dbReference type="EMBL" id="JAIWYP010000004">
    <property type="protein sequence ID" value="KAH3832079.1"/>
    <property type="molecule type" value="Genomic_DNA"/>
</dbReference>
<dbReference type="PANTHER" id="PTHR45700:SF2">
    <property type="entry name" value="UBIQUITIN-PROTEIN LIGASE E3C"/>
    <property type="match status" value="1"/>
</dbReference>
<keyword evidence="5" id="KW-1185">Reference proteome</keyword>
<comment type="catalytic activity">
    <reaction evidence="1">
        <text>S-ubiquitinyl-[E2 ubiquitin-conjugating enzyme]-L-cysteine + [acceptor protein]-L-lysine = [E2 ubiquitin-conjugating enzyme]-L-cysteine + N(6)-ubiquitinyl-[acceptor protein]-L-lysine.</text>
        <dbReference type="EC" id="2.3.2.26"/>
    </reaction>
</comment>
<keyword evidence="3" id="KW-0808">Transferase</keyword>
<dbReference type="InterPro" id="IPR035983">
    <property type="entry name" value="Hect_E3_ubiquitin_ligase"/>
</dbReference>
<dbReference type="InterPro" id="IPR044611">
    <property type="entry name" value="E3A/B/C-like"/>
</dbReference>
<dbReference type="Proteomes" id="UP000828390">
    <property type="component" value="Unassembled WGS sequence"/>
</dbReference>
<organism evidence="4 5">
    <name type="scientific">Dreissena polymorpha</name>
    <name type="common">Zebra mussel</name>
    <name type="synonym">Mytilus polymorpha</name>
    <dbReference type="NCBI Taxonomy" id="45954"/>
    <lineage>
        <taxon>Eukaryota</taxon>
        <taxon>Metazoa</taxon>
        <taxon>Spiralia</taxon>
        <taxon>Lophotrochozoa</taxon>
        <taxon>Mollusca</taxon>
        <taxon>Bivalvia</taxon>
        <taxon>Autobranchia</taxon>
        <taxon>Heteroconchia</taxon>
        <taxon>Euheterodonta</taxon>
        <taxon>Imparidentia</taxon>
        <taxon>Neoheterodontei</taxon>
        <taxon>Myida</taxon>
        <taxon>Dreissenoidea</taxon>
        <taxon>Dreissenidae</taxon>
        <taxon>Dreissena</taxon>
    </lineage>
</organism>
<dbReference type="GO" id="GO:0006511">
    <property type="term" value="P:ubiquitin-dependent protein catabolic process"/>
    <property type="evidence" value="ECO:0007669"/>
    <property type="project" value="TreeGrafter"/>
</dbReference>
<name>A0A9D4HEM5_DREPO</name>
<dbReference type="Gene3D" id="3.30.2410.10">
    <property type="entry name" value="Hect, E3 ligase catalytic domain"/>
    <property type="match status" value="1"/>
</dbReference>
<dbReference type="GO" id="GO:0000209">
    <property type="term" value="P:protein polyubiquitination"/>
    <property type="evidence" value="ECO:0007669"/>
    <property type="project" value="InterPro"/>
</dbReference>
<dbReference type="SUPFAM" id="SSF56204">
    <property type="entry name" value="Hect, E3 ligase catalytic domain"/>
    <property type="match status" value="1"/>
</dbReference>
<comment type="caution">
    <text evidence="4">The sequence shown here is derived from an EMBL/GenBank/DDBJ whole genome shotgun (WGS) entry which is preliminary data.</text>
</comment>
<protein>
    <recommendedName>
        <fullName evidence="2">HECT-type E3 ubiquitin transferase</fullName>
        <ecNumber evidence="2">2.3.2.26</ecNumber>
    </recommendedName>
</protein>